<dbReference type="STRING" id="604330.SAMN04489857_0338"/>
<accession>A0A1G6IGA8</accession>
<dbReference type="AlphaFoldDB" id="A0A1G6IGA8"/>
<dbReference type="RefSeq" id="WP_090844992.1">
    <property type="nucleotide sequence ID" value="NZ_FMZL01000002.1"/>
</dbReference>
<evidence type="ECO:0000313" key="3">
    <source>
        <dbReference type="Proteomes" id="UP000198528"/>
    </source>
</evidence>
<sequence length="238" mass="24538">MQRDSLVHVAATGGYGSVFEVHDGVCEVGLIDPTADEYSVTVPQSAVQEMSPVRDSARAGLLGHLVLFHLRVNWRLRLAWSFEAFAGRGEDGALELWATCGTSRPRKVATLTPQEASLLTASLAGLSLDAWAPGRTGAAPSLEGWGWSTELIGAGMGQSAYGSCPSGEKDGAPLPEGTVPEGLPAVVDALASLGLPVAWTDRGPRATGAPLPEAPQPEDEVGASEGSALPFDLGALGL</sequence>
<proteinExistence type="predicted"/>
<feature type="region of interest" description="Disordered" evidence="1">
    <location>
        <begin position="201"/>
        <end position="238"/>
    </location>
</feature>
<reference evidence="3" key="1">
    <citation type="submission" date="2016-10" db="EMBL/GenBank/DDBJ databases">
        <authorList>
            <person name="Varghese N."/>
            <person name="Submissions S."/>
        </authorList>
    </citation>
    <scope>NUCLEOTIDE SEQUENCE [LARGE SCALE GENOMIC DNA]</scope>
    <source>
        <strain evidence="3">DSM 22619</strain>
    </source>
</reference>
<gene>
    <name evidence="2" type="ORF">SAMN04487824_102164</name>
</gene>
<evidence type="ECO:0000256" key="1">
    <source>
        <dbReference type="SAM" id="MobiDB-lite"/>
    </source>
</evidence>
<name>A0A1G6IGA8_9ACTN</name>
<evidence type="ECO:0000313" key="2">
    <source>
        <dbReference type="EMBL" id="SDC05559.1"/>
    </source>
</evidence>
<organism evidence="2 3">
    <name type="scientific">Parafannyhessea umbonata</name>
    <dbReference type="NCBI Taxonomy" id="604330"/>
    <lineage>
        <taxon>Bacteria</taxon>
        <taxon>Bacillati</taxon>
        <taxon>Actinomycetota</taxon>
        <taxon>Coriobacteriia</taxon>
        <taxon>Coriobacteriales</taxon>
        <taxon>Atopobiaceae</taxon>
        <taxon>Parafannyhessea</taxon>
    </lineage>
</organism>
<protein>
    <submittedName>
        <fullName evidence="2">Uncharacterized protein</fullName>
    </submittedName>
</protein>
<keyword evidence="3" id="KW-1185">Reference proteome</keyword>
<dbReference type="EMBL" id="FMZL01000002">
    <property type="protein sequence ID" value="SDC05559.1"/>
    <property type="molecule type" value="Genomic_DNA"/>
</dbReference>
<dbReference type="Proteomes" id="UP000198528">
    <property type="component" value="Unassembled WGS sequence"/>
</dbReference>